<accession>A0A1M5U292</accession>
<evidence type="ECO:0000313" key="4">
    <source>
        <dbReference type="EMBL" id="SHH57147.1"/>
    </source>
</evidence>
<dbReference type="InterPro" id="IPR019752">
    <property type="entry name" value="Pyrv/ketoisovalerate_OxRed_cat"/>
</dbReference>
<dbReference type="CDD" id="cd07034">
    <property type="entry name" value="TPP_PYR_PFOR_IOR-alpha_like"/>
    <property type="match status" value="1"/>
</dbReference>
<reference evidence="4 5" key="1">
    <citation type="submission" date="2016-11" db="EMBL/GenBank/DDBJ databases">
        <authorList>
            <person name="Jaros S."/>
            <person name="Januszkiewicz K."/>
            <person name="Wedrychowicz H."/>
        </authorList>
    </citation>
    <scope>NUCLEOTIDE SEQUENCE [LARGE SCALE GENOMIC DNA]</scope>
    <source>
        <strain evidence="4 5">GAS138</strain>
    </source>
</reference>
<dbReference type="InterPro" id="IPR002869">
    <property type="entry name" value="Pyrv_flavodox_OxRed_cen"/>
</dbReference>
<feature type="domain" description="Pyruvate flavodoxin/ferredoxin oxidoreductase pyrimidine binding" evidence="3">
    <location>
        <begin position="215"/>
        <end position="452"/>
    </location>
</feature>
<dbReference type="Proteomes" id="UP000189796">
    <property type="component" value="Chromosome I"/>
</dbReference>
<dbReference type="EMBL" id="LT670817">
    <property type="protein sequence ID" value="SHH57147.1"/>
    <property type="molecule type" value="Genomic_DNA"/>
</dbReference>
<dbReference type="Gene3D" id="3.40.50.920">
    <property type="match status" value="1"/>
</dbReference>
<evidence type="ECO:0000259" key="3">
    <source>
        <dbReference type="Pfam" id="PF01855"/>
    </source>
</evidence>
<dbReference type="AlphaFoldDB" id="A0A1M5U292"/>
<sequence length="610" mass="67021">MPRKSLKIVGASGQGINSIGAIVAKGLKRSGYCVFGYREYPSLIKGGHASYQLDISNQPIRSTETKVNVLVALNHHGLELNMEELKQGGIVLHVTPGWQFPEHHQKLIAERSLRVIYFPVDDILNRLGARAILSNVLLTAFVWSMLDQDIDALKSLVGETFAKKKALLELNMRCIDEGYSFVDPEQGRISVALPPPDKGFASHLLITGSQAMGLGAVHAGVRLYAGYPMTPSSPLLSFIAGLENKTHMVIKQAEDEITAAQIVSGAMYMGTRALTATSGVGFDLMSETLSLNAMIENPTVFVLAQRPGPATGLPTWTAQGGLLQAANCSAGEFTRCVISVSNSQDAFDLMPVAFNLAEQYQISVIILTDKQIAEALYTQHPYDLEKADIDRGRLVVDPEKLNALKSSDRYDPNAEGGISSRWLPGSKAATYCAQADEHNSSGTTDESSVNTKLQMEKRLRKFHGLKARLPEPHLSVAGRSEKTTDWLDEGSEIELLAIGWGSSGDVFREVMCSDELRERKIAYLHYTYLWPLRTQELQKLAKRSKRVVLVEQNYQGQLGMLIRMECGLDIADKILKYDGRPFFYDELLSSVVERCASASQENSHGVELAG</sequence>
<dbReference type="Gene3D" id="3.40.50.970">
    <property type="match status" value="1"/>
</dbReference>
<dbReference type="InterPro" id="IPR022367">
    <property type="entry name" value="2-oxoacid/accept_OxRdtase_asu"/>
</dbReference>
<name>A0A1M5U292_9BRAD</name>
<evidence type="ECO:0000313" key="5">
    <source>
        <dbReference type="Proteomes" id="UP000189796"/>
    </source>
</evidence>
<evidence type="ECO:0000256" key="1">
    <source>
        <dbReference type="ARBA" id="ARBA00023002"/>
    </source>
</evidence>
<organism evidence="4 5">
    <name type="scientific">Bradyrhizobium erythrophlei</name>
    <dbReference type="NCBI Taxonomy" id="1437360"/>
    <lineage>
        <taxon>Bacteria</taxon>
        <taxon>Pseudomonadati</taxon>
        <taxon>Pseudomonadota</taxon>
        <taxon>Alphaproteobacteria</taxon>
        <taxon>Hyphomicrobiales</taxon>
        <taxon>Nitrobacteraceae</taxon>
        <taxon>Bradyrhizobium</taxon>
    </lineage>
</organism>
<dbReference type="Pfam" id="PF01855">
    <property type="entry name" value="POR_N"/>
    <property type="match status" value="1"/>
</dbReference>
<dbReference type="PANTHER" id="PTHR32154">
    <property type="entry name" value="PYRUVATE-FLAVODOXIN OXIDOREDUCTASE-RELATED"/>
    <property type="match status" value="1"/>
</dbReference>
<dbReference type="InterPro" id="IPR029061">
    <property type="entry name" value="THDP-binding"/>
</dbReference>
<evidence type="ECO:0000259" key="2">
    <source>
        <dbReference type="Pfam" id="PF01558"/>
    </source>
</evidence>
<dbReference type="InterPro" id="IPR002880">
    <property type="entry name" value="Pyrv_Fd/Flavodoxin_OxRdtase_N"/>
</dbReference>
<dbReference type="SUPFAM" id="SSF53323">
    <property type="entry name" value="Pyruvate-ferredoxin oxidoreductase, PFOR, domain III"/>
    <property type="match status" value="1"/>
</dbReference>
<dbReference type="NCBIfam" id="TIGR03710">
    <property type="entry name" value="OAFO_sf"/>
    <property type="match status" value="1"/>
</dbReference>
<dbReference type="Pfam" id="PF01558">
    <property type="entry name" value="POR"/>
    <property type="match status" value="1"/>
</dbReference>
<dbReference type="Gene3D" id="3.40.920.10">
    <property type="entry name" value="Pyruvate-ferredoxin oxidoreductase, PFOR, domain III"/>
    <property type="match status" value="1"/>
</dbReference>
<dbReference type="InterPro" id="IPR050722">
    <property type="entry name" value="Pyruvate:ferred/Flavod_OxRd"/>
</dbReference>
<gene>
    <name evidence="4" type="ORF">SAMN05443248_5254</name>
</gene>
<dbReference type="RefSeq" id="WP_079603908.1">
    <property type="nucleotide sequence ID" value="NZ_LT670817.1"/>
</dbReference>
<dbReference type="InterPro" id="IPR009014">
    <property type="entry name" value="Transketo_C/PFOR_II"/>
</dbReference>
<protein>
    <submittedName>
        <fullName evidence="4">2-oxoglutarate ferredoxin oxidoreductase subunit alpha</fullName>
    </submittedName>
</protein>
<dbReference type="GO" id="GO:0006979">
    <property type="term" value="P:response to oxidative stress"/>
    <property type="evidence" value="ECO:0007669"/>
    <property type="project" value="TreeGrafter"/>
</dbReference>
<dbReference type="GO" id="GO:0016903">
    <property type="term" value="F:oxidoreductase activity, acting on the aldehyde or oxo group of donors"/>
    <property type="evidence" value="ECO:0007669"/>
    <property type="project" value="InterPro"/>
</dbReference>
<keyword evidence="1" id="KW-0560">Oxidoreductase</keyword>
<dbReference type="SUPFAM" id="SSF52922">
    <property type="entry name" value="TK C-terminal domain-like"/>
    <property type="match status" value="1"/>
</dbReference>
<dbReference type="PANTHER" id="PTHR32154:SF20">
    <property type="entry name" value="2-OXOGLUTARATE OXIDOREDUCTASE SUBUNIT KORA"/>
    <property type="match status" value="1"/>
</dbReference>
<feature type="domain" description="Pyruvate/ketoisovalerate oxidoreductase catalytic" evidence="2">
    <location>
        <begin position="13"/>
        <end position="179"/>
    </location>
</feature>
<dbReference type="SUPFAM" id="SSF52518">
    <property type="entry name" value="Thiamin diphosphate-binding fold (THDP-binding)"/>
    <property type="match status" value="1"/>
</dbReference>
<proteinExistence type="predicted"/>
<dbReference type="OrthoDB" id="9794954at2"/>